<dbReference type="PANTHER" id="PTHR23501">
    <property type="entry name" value="MAJOR FACILITATOR SUPERFAMILY"/>
    <property type="match status" value="1"/>
</dbReference>
<feature type="transmembrane region" description="Helical" evidence="6">
    <location>
        <begin position="262"/>
        <end position="282"/>
    </location>
</feature>
<comment type="caution">
    <text evidence="8">The sequence shown here is derived from an EMBL/GenBank/DDBJ whole genome shotgun (WGS) entry which is preliminary data.</text>
</comment>
<comment type="subcellular location">
    <subcellularLocation>
        <location evidence="1">Membrane</location>
        <topology evidence="1">Multi-pass membrane protein</topology>
    </subcellularLocation>
</comment>
<evidence type="ECO:0000259" key="7">
    <source>
        <dbReference type="PROSITE" id="PS50850"/>
    </source>
</evidence>
<feature type="compositionally biased region" description="Basic and acidic residues" evidence="5">
    <location>
        <begin position="14"/>
        <end position="26"/>
    </location>
</feature>
<proteinExistence type="predicted"/>
<reference evidence="8" key="1">
    <citation type="submission" date="2022-11" db="EMBL/GenBank/DDBJ databases">
        <authorList>
            <person name="Petersen C."/>
        </authorList>
    </citation>
    <scope>NUCLEOTIDE SEQUENCE</scope>
    <source>
        <strain evidence="8">IBT 29864</strain>
    </source>
</reference>
<gene>
    <name evidence="8" type="ORF">N7496_006482</name>
</gene>
<accession>A0A9W9V8K0</accession>
<dbReference type="PANTHER" id="PTHR23501:SF33">
    <property type="entry name" value="MAJOR FACILITATOR SUPERFAMILY (MFS) PROFILE DOMAIN-CONTAINING PROTEIN"/>
    <property type="match status" value="1"/>
</dbReference>
<keyword evidence="3 6" id="KW-1133">Transmembrane helix</keyword>
<dbReference type="GO" id="GO:0015174">
    <property type="term" value="F:basic amino acid transmembrane transporter activity"/>
    <property type="evidence" value="ECO:0007669"/>
    <property type="project" value="TreeGrafter"/>
</dbReference>
<feature type="transmembrane region" description="Helical" evidence="6">
    <location>
        <begin position="395"/>
        <end position="421"/>
    </location>
</feature>
<feature type="transmembrane region" description="Helical" evidence="6">
    <location>
        <begin position="35"/>
        <end position="55"/>
    </location>
</feature>
<dbReference type="InterPro" id="IPR036259">
    <property type="entry name" value="MFS_trans_sf"/>
</dbReference>
<keyword evidence="2 6" id="KW-0812">Transmembrane</keyword>
<feature type="transmembrane region" description="Helical" evidence="6">
    <location>
        <begin position="303"/>
        <end position="324"/>
    </location>
</feature>
<feature type="transmembrane region" description="Helical" evidence="6">
    <location>
        <begin position="336"/>
        <end position="358"/>
    </location>
</feature>
<evidence type="ECO:0000313" key="9">
    <source>
        <dbReference type="Proteomes" id="UP001147782"/>
    </source>
</evidence>
<dbReference type="OrthoDB" id="6770063at2759"/>
<feature type="transmembrane region" description="Helical" evidence="6">
    <location>
        <begin position="504"/>
        <end position="526"/>
    </location>
</feature>
<evidence type="ECO:0000256" key="4">
    <source>
        <dbReference type="ARBA" id="ARBA00023136"/>
    </source>
</evidence>
<feature type="transmembrane region" description="Helical" evidence="6">
    <location>
        <begin position="187"/>
        <end position="207"/>
    </location>
</feature>
<protein>
    <submittedName>
        <fullName evidence="8">Transporter</fullName>
    </submittedName>
</protein>
<feature type="domain" description="Major facilitator superfamily (MFS) profile" evidence="7">
    <location>
        <begin position="36"/>
        <end position="530"/>
    </location>
</feature>
<dbReference type="InterPro" id="IPR011701">
    <property type="entry name" value="MFS"/>
</dbReference>
<dbReference type="Gene3D" id="1.20.1250.20">
    <property type="entry name" value="MFS general substrate transporter like domains"/>
    <property type="match status" value="1"/>
</dbReference>
<evidence type="ECO:0000256" key="1">
    <source>
        <dbReference type="ARBA" id="ARBA00004141"/>
    </source>
</evidence>
<evidence type="ECO:0000256" key="3">
    <source>
        <dbReference type="ARBA" id="ARBA00022989"/>
    </source>
</evidence>
<dbReference type="Proteomes" id="UP001147782">
    <property type="component" value="Unassembled WGS sequence"/>
</dbReference>
<dbReference type="Pfam" id="PF07690">
    <property type="entry name" value="MFS_1"/>
    <property type="match status" value="1"/>
</dbReference>
<dbReference type="RefSeq" id="XP_056554824.1">
    <property type="nucleotide sequence ID" value="XM_056699411.1"/>
</dbReference>
<keyword evidence="4 6" id="KW-0472">Membrane</keyword>
<evidence type="ECO:0000256" key="2">
    <source>
        <dbReference type="ARBA" id="ARBA00022692"/>
    </source>
</evidence>
<feature type="transmembrane region" description="Helical" evidence="6">
    <location>
        <begin position="235"/>
        <end position="256"/>
    </location>
</feature>
<dbReference type="InterPro" id="IPR020846">
    <property type="entry name" value="MFS_dom"/>
</dbReference>
<evidence type="ECO:0000256" key="5">
    <source>
        <dbReference type="SAM" id="MobiDB-lite"/>
    </source>
</evidence>
<dbReference type="EMBL" id="JAPZBS010000005">
    <property type="protein sequence ID" value="KAJ5370390.1"/>
    <property type="molecule type" value="Genomic_DNA"/>
</dbReference>
<feature type="transmembrane region" description="Helical" evidence="6">
    <location>
        <begin position="70"/>
        <end position="90"/>
    </location>
</feature>
<reference evidence="8" key="2">
    <citation type="journal article" date="2023" name="IMA Fungus">
        <title>Comparative genomic study of the Penicillium genus elucidates a diverse pangenome and 15 lateral gene transfer events.</title>
        <authorList>
            <person name="Petersen C."/>
            <person name="Sorensen T."/>
            <person name="Nielsen M.R."/>
            <person name="Sondergaard T.E."/>
            <person name="Sorensen J.L."/>
            <person name="Fitzpatrick D.A."/>
            <person name="Frisvad J.C."/>
            <person name="Nielsen K.L."/>
        </authorList>
    </citation>
    <scope>NUCLEOTIDE SEQUENCE</scope>
    <source>
        <strain evidence="8">IBT 29864</strain>
    </source>
</reference>
<sequence length="532" mass="57724">MDERTPLIQSAGRPVDDPERLPEAKGETRSGVDMVFFAIAVLGVFLAIGDEYFVFTTSGHIASDFHRLSLGPWLITAYNLGYSVTLPMYGRVCEIYGYKRTLLVAYLVFTIGCIISGFAPYLGIVIAGRFVAGAGGAGMTDLISVIITEMAPLREVAVLRCYLQMSGTFGVTIGSPLGGLLTDLLGWRWSFLVKVPLGIFCFTMAAWRLPSATNNGYSNTKEEGELDESKPDLNLPGICLLGTVIAAIMGVCQLVSEELPQKNILMTISVGTVVIGGVLFCLNERYWTKTALVPLCLLKTNGIGLAYIAQLLAMFTFCGFSSNFADFWVRTKNTSASLAALSILPLAAASTLSGLVVGNIVRRTGKYKSLSIKCCLAMILGNVLLTVRLPQGPYYWELLFTIIIGIGMGGFFAVTFVGLSASIPDQMSATAMTVYYLAQQLGMMMGISAASVTCRMVFRAYLEQKLADFADSIQIIHHVLNDSRFGFSLPEPLQTLVKNCFFQAFRVVPVMTSVSMALALPILCYLPERSLD</sequence>
<feature type="region of interest" description="Disordered" evidence="5">
    <location>
        <begin position="1"/>
        <end position="26"/>
    </location>
</feature>
<name>A0A9W9V8K0_9EURO</name>
<dbReference type="AlphaFoldDB" id="A0A9W9V8K0"/>
<feature type="transmembrane region" description="Helical" evidence="6">
    <location>
        <begin position="370"/>
        <end position="389"/>
    </location>
</feature>
<organism evidence="8 9">
    <name type="scientific">Penicillium cataractarum</name>
    <dbReference type="NCBI Taxonomy" id="2100454"/>
    <lineage>
        <taxon>Eukaryota</taxon>
        <taxon>Fungi</taxon>
        <taxon>Dikarya</taxon>
        <taxon>Ascomycota</taxon>
        <taxon>Pezizomycotina</taxon>
        <taxon>Eurotiomycetes</taxon>
        <taxon>Eurotiomycetidae</taxon>
        <taxon>Eurotiales</taxon>
        <taxon>Aspergillaceae</taxon>
        <taxon>Penicillium</taxon>
    </lineage>
</organism>
<dbReference type="GO" id="GO:0000329">
    <property type="term" value="C:fungal-type vacuole membrane"/>
    <property type="evidence" value="ECO:0007669"/>
    <property type="project" value="TreeGrafter"/>
</dbReference>
<dbReference type="SUPFAM" id="SSF103473">
    <property type="entry name" value="MFS general substrate transporter"/>
    <property type="match status" value="1"/>
</dbReference>
<dbReference type="GeneID" id="81438590"/>
<dbReference type="PROSITE" id="PS50850">
    <property type="entry name" value="MFS"/>
    <property type="match status" value="1"/>
</dbReference>
<feature type="transmembrane region" description="Helical" evidence="6">
    <location>
        <begin position="102"/>
        <end position="124"/>
    </location>
</feature>
<evidence type="ECO:0000313" key="8">
    <source>
        <dbReference type="EMBL" id="KAJ5370390.1"/>
    </source>
</evidence>
<evidence type="ECO:0000256" key="6">
    <source>
        <dbReference type="SAM" id="Phobius"/>
    </source>
</evidence>
<keyword evidence="9" id="KW-1185">Reference proteome</keyword>
<feature type="transmembrane region" description="Helical" evidence="6">
    <location>
        <begin position="433"/>
        <end position="458"/>
    </location>
</feature>